<keyword evidence="3 4" id="KW-0732">Signal</keyword>
<dbReference type="PIRSF" id="PIRSF004846">
    <property type="entry name" value="ModA"/>
    <property type="match status" value="1"/>
</dbReference>
<proteinExistence type="inferred from homology"/>
<dbReference type="PANTHER" id="PTHR30632">
    <property type="entry name" value="MOLYBDATE-BINDING PERIPLASMIC PROTEIN"/>
    <property type="match status" value="1"/>
</dbReference>
<feature type="chain" id="PRO_5046943355" evidence="4">
    <location>
        <begin position="26"/>
        <end position="253"/>
    </location>
</feature>
<evidence type="ECO:0000256" key="2">
    <source>
        <dbReference type="ARBA" id="ARBA00022723"/>
    </source>
</evidence>
<feature type="signal peptide" evidence="4">
    <location>
        <begin position="1"/>
        <end position="25"/>
    </location>
</feature>
<dbReference type="Proteomes" id="UP001184230">
    <property type="component" value="Unassembled WGS sequence"/>
</dbReference>
<sequence length="253" mass="26296">MKSRPVLPRRLGALLALGASLAVHAGEVQVAVAANFAGPMKTLAADFQKATGHTAVLASGATGKFYAQIRSGAPFDVFLAADEETPARLDKEGATVPGSRFTYAFGKLVLWSAKPDLVDAQGEVLKRGSFAHLALAAPRLAPYGAAAVETMTRLGVLAPLTPKLVQGESIGQTFGFVSSGNAELGFVALSQVWENGALKSGSAWIVPGELHRPIRQDAVLLARGKDNAAAVALMAFLRSDAAKAVIRSFGYGI</sequence>
<evidence type="ECO:0000256" key="1">
    <source>
        <dbReference type="ARBA" id="ARBA00009175"/>
    </source>
</evidence>
<evidence type="ECO:0000313" key="6">
    <source>
        <dbReference type="Proteomes" id="UP001184230"/>
    </source>
</evidence>
<dbReference type="InterPro" id="IPR005950">
    <property type="entry name" value="ModA"/>
</dbReference>
<evidence type="ECO:0000256" key="3">
    <source>
        <dbReference type="ARBA" id="ARBA00022729"/>
    </source>
</evidence>
<accession>A0ABU1NJ75</accession>
<dbReference type="RefSeq" id="WP_309904497.1">
    <property type="nucleotide sequence ID" value="NZ_JAVDRF010000009.1"/>
</dbReference>
<dbReference type="InterPro" id="IPR050682">
    <property type="entry name" value="ModA/WtpA"/>
</dbReference>
<comment type="caution">
    <text evidence="5">The sequence shown here is derived from an EMBL/GenBank/DDBJ whole genome shotgun (WGS) entry which is preliminary data.</text>
</comment>
<dbReference type="CDD" id="cd13539">
    <property type="entry name" value="PBP2_AvModA"/>
    <property type="match status" value="1"/>
</dbReference>
<keyword evidence="6" id="KW-1185">Reference proteome</keyword>
<dbReference type="InterPro" id="IPR044084">
    <property type="entry name" value="AvModA-like_subst-bd"/>
</dbReference>
<keyword evidence="2" id="KW-0479">Metal-binding</keyword>
<name>A0ABU1NJ75_9BURK</name>
<comment type="similarity">
    <text evidence="1">Belongs to the bacterial solute-binding protein ModA family.</text>
</comment>
<evidence type="ECO:0000313" key="5">
    <source>
        <dbReference type="EMBL" id="MDR6538050.1"/>
    </source>
</evidence>
<reference evidence="5 6" key="1">
    <citation type="submission" date="2023-07" db="EMBL/GenBank/DDBJ databases">
        <title>Sorghum-associated microbial communities from plants grown in Nebraska, USA.</title>
        <authorList>
            <person name="Schachtman D."/>
        </authorList>
    </citation>
    <scope>NUCLEOTIDE SEQUENCE [LARGE SCALE GENOMIC DNA]</scope>
    <source>
        <strain evidence="5 6">DS1781</strain>
    </source>
</reference>
<gene>
    <name evidence="5" type="ORF">J2739_003837</name>
</gene>
<protein>
    <submittedName>
        <fullName evidence="5">Molybdate transport system substrate-binding protein</fullName>
    </submittedName>
</protein>
<dbReference type="SUPFAM" id="SSF53850">
    <property type="entry name" value="Periplasmic binding protein-like II"/>
    <property type="match status" value="1"/>
</dbReference>
<dbReference type="NCBIfam" id="TIGR01256">
    <property type="entry name" value="modA"/>
    <property type="match status" value="1"/>
</dbReference>
<dbReference type="Gene3D" id="3.40.190.10">
    <property type="entry name" value="Periplasmic binding protein-like II"/>
    <property type="match status" value="2"/>
</dbReference>
<organism evidence="5 6">
    <name type="scientific">Variovorax soli</name>
    <dbReference type="NCBI Taxonomy" id="376815"/>
    <lineage>
        <taxon>Bacteria</taxon>
        <taxon>Pseudomonadati</taxon>
        <taxon>Pseudomonadota</taxon>
        <taxon>Betaproteobacteria</taxon>
        <taxon>Burkholderiales</taxon>
        <taxon>Comamonadaceae</taxon>
        <taxon>Variovorax</taxon>
    </lineage>
</organism>
<evidence type="ECO:0000256" key="4">
    <source>
        <dbReference type="SAM" id="SignalP"/>
    </source>
</evidence>
<dbReference type="Pfam" id="PF13531">
    <property type="entry name" value="SBP_bac_11"/>
    <property type="match status" value="1"/>
</dbReference>
<dbReference type="EMBL" id="JAVDRF010000009">
    <property type="protein sequence ID" value="MDR6538050.1"/>
    <property type="molecule type" value="Genomic_DNA"/>
</dbReference>
<dbReference type="PANTHER" id="PTHR30632:SF14">
    <property type="entry name" value="TUNGSTATE_MOLYBDATE_CHROMATE-BINDING PROTEIN MODA"/>
    <property type="match status" value="1"/>
</dbReference>